<feature type="transmembrane region" description="Helical" evidence="8">
    <location>
        <begin position="333"/>
        <end position="359"/>
    </location>
</feature>
<evidence type="ECO:0000313" key="10">
    <source>
        <dbReference type="EMBL" id="PQM46321.1"/>
    </source>
</evidence>
<evidence type="ECO:0000256" key="6">
    <source>
        <dbReference type="ARBA" id="ARBA00023136"/>
    </source>
</evidence>
<feature type="transmembrane region" description="Helical" evidence="8">
    <location>
        <begin position="257"/>
        <end position="277"/>
    </location>
</feature>
<dbReference type="FunFam" id="1.20.1640.10:FF:000020">
    <property type="entry name" value="Transmembrane transport protein MmpL10"/>
    <property type="match status" value="1"/>
</dbReference>
<dbReference type="PANTHER" id="PTHR33406:SF6">
    <property type="entry name" value="MEMBRANE PROTEIN YDGH-RELATED"/>
    <property type="match status" value="1"/>
</dbReference>
<dbReference type="AlphaFoldDB" id="A0A2S8BI07"/>
<proteinExistence type="inferred from homology"/>
<feature type="transmembrane region" description="Helical" evidence="8">
    <location>
        <begin position="196"/>
        <end position="215"/>
    </location>
</feature>
<dbReference type="GO" id="GO:0005886">
    <property type="term" value="C:plasma membrane"/>
    <property type="evidence" value="ECO:0007669"/>
    <property type="project" value="UniProtKB-SubCell"/>
</dbReference>
<dbReference type="Pfam" id="PF03176">
    <property type="entry name" value="MMPL"/>
    <property type="match status" value="1"/>
</dbReference>
<evidence type="ECO:0000313" key="11">
    <source>
        <dbReference type="Proteomes" id="UP000238296"/>
    </source>
</evidence>
<evidence type="ECO:0000256" key="7">
    <source>
        <dbReference type="SAM" id="MobiDB-lite"/>
    </source>
</evidence>
<evidence type="ECO:0000256" key="5">
    <source>
        <dbReference type="ARBA" id="ARBA00022989"/>
    </source>
</evidence>
<comment type="caution">
    <text evidence="10">The sequence shown here is derived from an EMBL/GenBank/DDBJ whole genome shotgun (WGS) entry which is preliminary data.</text>
</comment>
<keyword evidence="5 8" id="KW-1133">Transmembrane helix</keyword>
<name>A0A2S8BI07_9MYCO</name>
<feature type="compositionally biased region" description="Polar residues" evidence="7">
    <location>
        <begin position="417"/>
        <end position="433"/>
    </location>
</feature>
<dbReference type="InterPro" id="IPR050545">
    <property type="entry name" value="Mycobact_MmpL"/>
</dbReference>
<evidence type="ECO:0000256" key="4">
    <source>
        <dbReference type="ARBA" id="ARBA00022692"/>
    </source>
</evidence>
<dbReference type="EMBL" id="PPEA01000512">
    <property type="protein sequence ID" value="PQM46321.1"/>
    <property type="molecule type" value="Genomic_DNA"/>
</dbReference>
<evidence type="ECO:0000259" key="9">
    <source>
        <dbReference type="Pfam" id="PF03176"/>
    </source>
</evidence>
<evidence type="ECO:0000256" key="3">
    <source>
        <dbReference type="ARBA" id="ARBA00022475"/>
    </source>
</evidence>
<feature type="transmembrane region" description="Helical" evidence="8">
    <location>
        <begin position="380"/>
        <end position="403"/>
    </location>
</feature>
<feature type="transmembrane region" description="Helical" evidence="8">
    <location>
        <begin position="289"/>
        <end position="313"/>
    </location>
</feature>
<dbReference type="PANTHER" id="PTHR33406">
    <property type="entry name" value="MEMBRANE PROTEIN MJ1562-RELATED"/>
    <property type="match status" value="1"/>
</dbReference>
<comment type="subcellular location">
    <subcellularLocation>
        <location evidence="1">Cell membrane</location>
        <topology evidence="1">Multi-pass membrane protein</topology>
    </subcellularLocation>
</comment>
<keyword evidence="6 8" id="KW-0472">Membrane</keyword>
<reference evidence="10 11" key="1">
    <citation type="journal article" date="2017" name="Int. J. Syst. Evol. Microbiol.">
        <title>Mycobacterium talmoniae sp. nov., a slowly growing mycobacterium isolated from human respiratory samples.</title>
        <authorList>
            <person name="Davidson R.M."/>
            <person name="DeGroote M.A."/>
            <person name="Marola J.L."/>
            <person name="Buss S."/>
            <person name="Jones V."/>
            <person name="McNeil M.R."/>
            <person name="Freifeld A.G."/>
            <person name="Elaine Epperson L."/>
            <person name="Hasan N.A."/>
            <person name="Jackson M."/>
            <person name="Iwen P.C."/>
            <person name="Salfinger M."/>
            <person name="Strong M."/>
        </authorList>
    </citation>
    <scope>NUCLEOTIDE SEQUENCE [LARGE SCALE GENOMIC DNA]</scope>
    <source>
        <strain evidence="10 11">ATCC BAA-2683</strain>
    </source>
</reference>
<evidence type="ECO:0000256" key="1">
    <source>
        <dbReference type="ARBA" id="ARBA00004651"/>
    </source>
</evidence>
<dbReference type="Proteomes" id="UP000238296">
    <property type="component" value="Unassembled WGS sequence"/>
</dbReference>
<sequence length="433" mass="46681">MTQPTSTDPRTRRPMLAHILRWFAVPIIIGWVVLTVIVNVAVPQLEEVGELHSAPMAPEDAPSMIAMARLGKNFKEFDSNSTIMIVLEGQQELGDAAHKYYNELIDKLKKDPEHVQHMQDFWSDRLTAAGVQSSDAKAAYVQLNLAGQQGTTLANESVEAVRKVIADSSPPPGVKAYVAGAAALTDDMHVIGNASLAKITLFTLGAITVMLLLVYRSIVTTLVQLFVTLLDLAVSRGVIAVLGWHDVMRLTTFATNILTMLAIAAGTDYGIFLIGRYREARQEGQDRVSAYYTTVHSVTPVVLGSGLTIAGASYCLSFTRLPYFKTMGIPVSIGMLVVVAAALTLGPAVLTVCSRFGLLETKRASKSRLWRRVGTTVVRWPGPVLAASGVVVMIGMVALPGMVPGYNDRHYLPRAPRSTSGMPPRTGTSPKPG</sequence>
<evidence type="ECO:0000256" key="8">
    <source>
        <dbReference type="SAM" id="Phobius"/>
    </source>
</evidence>
<dbReference type="Gene3D" id="1.20.1640.10">
    <property type="entry name" value="Multidrug efflux transporter AcrB transmembrane domain"/>
    <property type="match status" value="1"/>
</dbReference>
<comment type="similarity">
    <text evidence="2">Belongs to the resistance-nodulation-cell division (RND) (TC 2.A.6) family. MmpL subfamily.</text>
</comment>
<keyword evidence="3" id="KW-1003">Cell membrane</keyword>
<keyword evidence="4 8" id="KW-0812">Transmembrane</keyword>
<organism evidence="10 11">
    <name type="scientific">Mycobacterium talmoniae</name>
    <dbReference type="NCBI Taxonomy" id="1858794"/>
    <lineage>
        <taxon>Bacteria</taxon>
        <taxon>Bacillati</taxon>
        <taxon>Actinomycetota</taxon>
        <taxon>Actinomycetes</taxon>
        <taxon>Mycobacteriales</taxon>
        <taxon>Mycobacteriaceae</taxon>
        <taxon>Mycobacterium</taxon>
    </lineage>
</organism>
<feature type="transmembrane region" description="Helical" evidence="8">
    <location>
        <begin position="222"/>
        <end position="245"/>
    </location>
</feature>
<gene>
    <name evidence="10" type="primary">mmpL5</name>
    <name evidence="10" type="ORF">C1Y40_03505</name>
</gene>
<dbReference type="SUPFAM" id="SSF82866">
    <property type="entry name" value="Multidrug efflux transporter AcrB transmembrane domain"/>
    <property type="match status" value="1"/>
</dbReference>
<evidence type="ECO:0000256" key="2">
    <source>
        <dbReference type="ARBA" id="ARBA00010157"/>
    </source>
</evidence>
<feature type="transmembrane region" description="Helical" evidence="8">
    <location>
        <begin position="20"/>
        <end position="42"/>
    </location>
</feature>
<feature type="region of interest" description="Disordered" evidence="7">
    <location>
        <begin position="413"/>
        <end position="433"/>
    </location>
</feature>
<protein>
    <submittedName>
        <fullName evidence="10">Siderophore exporter MmpL5</fullName>
    </submittedName>
</protein>
<dbReference type="InterPro" id="IPR004869">
    <property type="entry name" value="MMPL_dom"/>
</dbReference>
<accession>A0A2S8BI07</accession>
<feature type="domain" description="Membrane transport protein MMPL" evidence="9">
    <location>
        <begin position="56"/>
        <end position="384"/>
    </location>
</feature>